<dbReference type="PANTHER" id="PTHR11049">
    <property type="entry name" value="ACYL COENZYME A THIOESTER HYDROLASE"/>
    <property type="match status" value="1"/>
</dbReference>
<protein>
    <recommendedName>
        <fullName evidence="2">HotDog ACOT-type domain-containing protein</fullName>
    </recommendedName>
</protein>
<gene>
    <name evidence="3" type="ORF">INT46_004857</name>
</gene>
<dbReference type="SUPFAM" id="SSF54637">
    <property type="entry name" value="Thioesterase/thiol ester dehydrase-isomerase"/>
    <property type="match status" value="2"/>
</dbReference>
<dbReference type="AlphaFoldDB" id="A0A8H7R8H1"/>
<keyword evidence="4" id="KW-1185">Reference proteome</keyword>
<accession>A0A8H7R8H1</accession>
<evidence type="ECO:0000313" key="4">
    <source>
        <dbReference type="Proteomes" id="UP000650833"/>
    </source>
</evidence>
<dbReference type="Gene3D" id="3.10.129.10">
    <property type="entry name" value="Hotdog Thioesterase"/>
    <property type="match status" value="2"/>
</dbReference>
<dbReference type="GO" id="GO:0006637">
    <property type="term" value="P:acyl-CoA metabolic process"/>
    <property type="evidence" value="ECO:0007669"/>
    <property type="project" value="TreeGrafter"/>
</dbReference>
<dbReference type="PANTHER" id="PTHR11049:SF16">
    <property type="entry name" value="PROTEIN VDLD"/>
    <property type="match status" value="1"/>
</dbReference>
<evidence type="ECO:0000313" key="3">
    <source>
        <dbReference type="EMBL" id="KAG2206609.1"/>
    </source>
</evidence>
<evidence type="ECO:0000256" key="1">
    <source>
        <dbReference type="ARBA" id="ARBA00022801"/>
    </source>
</evidence>
<dbReference type="InterPro" id="IPR040170">
    <property type="entry name" value="Cytosol_ACT"/>
</dbReference>
<dbReference type="EMBL" id="JAEPRC010000146">
    <property type="protein sequence ID" value="KAG2206609.1"/>
    <property type="molecule type" value="Genomic_DNA"/>
</dbReference>
<evidence type="ECO:0000259" key="2">
    <source>
        <dbReference type="PROSITE" id="PS51770"/>
    </source>
</evidence>
<comment type="caution">
    <text evidence="3">The sequence shown here is derived from an EMBL/GenBank/DDBJ whole genome shotgun (WGS) entry which is preliminary data.</text>
</comment>
<dbReference type="InterPro" id="IPR006683">
    <property type="entry name" value="Thioestr_dom"/>
</dbReference>
<dbReference type="GO" id="GO:0052816">
    <property type="term" value="F:long-chain fatty acyl-CoA hydrolase activity"/>
    <property type="evidence" value="ECO:0007669"/>
    <property type="project" value="TreeGrafter"/>
</dbReference>
<dbReference type="Pfam" id="PF03061">
    <property type="entry name" value="4HBT"/>
    <property type="match status" value="2"/>
</dbReference>
<reference evidence="3" key="1">
    <citation type="submission" date="2020-12" db="EMBL/GenBank/DDBJ databases">
        <title>Metabolic potential, ecology and presence of endohyphal bacteria is reflected in genomic diversity of Mucoromycotina.</title>
        <authorList>
            <person name="Muszewska A."/>
            <person name="Okrasinska A."/>
            <person name="Steczkiewicz K."/>
            <person name="Drgas O."/>
            <person name="Orlowska M."/>
            <person name="Perlinska-Lenart U."/>
            <person name="Aleksandrzak-Piekarczyk T."/>
            <person name="Szatraj K."/>
            <person name="Zielenkiewicz U."/>
            <person name="Pilsyk S."/>
            <person name="Malc E."/>
            <person name="Mieczkowski P."/>
            <person name="Kruszewska J.S."/>
            <person name="Biernat P."/>
            <person name="Pawlowska J."/>
        </authorList>
    </citation>
    <scope>NUCLEOTIDE SEQUENCE</scope>
    <source>
        <strain evidence="3">CBS 226.32</strain>
    </source>
</reference>
<dbReference type="Proteomes" id="UP000650833">
    <property type="component" value="Unassembled WGS sequence"/>
</dbReference>
<proteinExistence type="predicted"/>
<dbReference type="InterPro" id="IPR029069">
    <property type="entry name" value="HotDog_dom_sf"/>
</dbReference>
<organism evidence="3 4">
    <name type="scientific">Mucor plumbeus</name>
    <dbReference type="NCBI Taxonomy" id="97098"/>
    <lineage>
        <taxon>Eukaryota</taxon>
        <taxon>Fungi</taxon>
        <taxon>Fungi incertae sedis</taxon>
        <taxon>Mucoromycota</taxon>
        <taxon>Mucoromycotina</taxon>
        <taxon>Mucoromycetes</taxon>
        <taxon>Mucorales</taxon>
        <taxon>Mucorineae</taxon>
        <taxon>Mucoraceae</taxon>
        <taxon>Mucor</taxon>
    </lineage>
</organism>
<dbReference type="GO" id="GO:0005829">
    <property type="term" value="C:cytosol"/>
    <property type="evidence" value="ECO:0007669"/>
    <property type="project" value="TreeGrafter"/>
</dbReference>
<keyword evidence="1" id="KW-0378">Hydrolase</keyword>
<feature type="domain" description="HotDog ACOT-type" evidence="2">
    <location>
        <begin position="294"/>
        <end position="406"/>
    </location>
</feature>
<dbReference type="OrthoDB" id="3184331at2759"/>
<name>A0A8H7R8H1_9FUNG</name>
<feature type="domain" description="HotDog ACOT-type" evidence="2">
    <location>
        <begin position="52"/>
        <end position="164"/>
    </location>
</feature>
<dbReference type="InterPro" id="IPR033120">
    <property type="entry name" value="HOTDOG_ACOT"/>
</dbReference>
<dbReference type="CDD" id="cd03442">
    <property type="entry name" value="BFIT_BACH"/>
    <property type="match status" value="2"/>
</dbReference>
<dbReference type="PROSITE" id="PS51770">
    <property type="entry name" value="HOTDOG_ACOT"/>
    <property type="match status" value="2"/>
</dbReference>
<sequence>MPTPSLYDSAFDSIRSMWIRSVMFVTQPVFQRLLPDPYTEAGNVRVDKKPAHVSRVTMTEIISPAQCNMLGFAYAGTILSWIDIAAGISAKRHAISPSVTRSVDDVAFLHPVKVGDIVTIQASVNKSWKTSMEVGVKVEAESPLSHERFFVAHAYLTFVALSPRPEAKTHLGRIFSEFQTIAVPELLPQSPMEVKRFEMAETRRQARFSQKKPNHSQIRELMREWSQGLREKADADAPIKRHPGYFVSSEELSSASEEASELEDEDKLWRSRKRGRRFSQDPKMMQQIKERPMDYTFAEVVELVMPQHANTLKITFGGQIMAWMENCAMASANRLAKAYLLTASIDSLNFIASSGVGDVVTIRSLVSRSFNSSMEVYVSVEAENLLTGETKFTNDGFFTVTAVDSENIPVIIPKVIPQTEYGLELYEGGFERRQKRLNQRLELVNLVDASQNFVPVVHLNADE</sequence>